<dbReference type="AlphaFoldDB" id="A0AAV5MRM3"/>
<accession>A0AAV5MRM3</accession>
<sequence>MFFLLPSSFNTPVGNLVLPSGKNRMVYHFCYLSAGSVKHFSISFWMLHVRDPQGTRWLHLEKHLKENCKHKHMILLLNKFSLIF</sequence>
<dbReference type="EMBL" id="BPVZ01000459">
    <property type="protein sequence ID" value="GKV51232.1"/>
    <property type="molecule type" value="Genomic_DNA"/>
</dbReference>
<protein>
    <submittedName>
        <fullName evidence="1">Uncharacterized protein</fullName>
    </submittedName>
</protein>
<keyword evidence="2" id="KW-1185">Reference proteome</keyword>
<organism evidence="1 2">
    <name type="scientific">Rubroshorea leprosula</name>
    <dbReference type="NCBI Taxonomy" id="152421"/>
    <lineage>
        <taxon>Eukaryota</taxon>
        <taxon>Viridiplantae</taxon>
        <taxon>Streptophyta</taxon>
        <taxon>Embryophyta</taxon>
        <taxon>Tracheophyta</taxon>
        <taxon>Spermatophyta</taxon>
        <taxon>Magnoliopsida</taxon>
        <taxon>eudicotyledons</taxon>
        <taxon>Gunneridae</taxon>
        <taxon>Pentapetalae</taxon>
        <taxon>rosids</taxon>
        <taxon>malvids</taxon>
        <taxon>Malvales</taxon>
        <taxon>Dipterocarpaceae</taxon>
        <taxon>Rubroshorea</taxon>
    </lineage>
</organism>
<dbReference type="Proteomes" id="UP001054252">
    <property type="component" value="Unassembled WGS sequence"/>
</dbReference>
<evidence type="ECO:0000313" key="1">
    <source>
        <dbReference type="EMBL" id="GKV51232.1"/>
    </source>
</evidence>
<gene>
    <name evidence="1" type="ORF">SLEP1_g57901</name>
</gene>
<evidence type="ECO:0000313" key="2">
    <source>
        <dbReference type="Proteomes" id="UP001054252"/>
    </source>
</evidence>
<comment type="caution">
    <text evidence="1">The sequence shown here is derived from an EMBL/GenBank/DDBJ whole genome shotgun (WGS) entry which is preliminary data.</text>
</comment>
<proteinExistence type="predicted"/>
<name>A0AAV5MRM3_9ROSI</name>
<reference evidence="1 2" key="1">
    <citation type="journal article" date="2021" name="Commun. Biol.">
        <title>The genome of Shorea leprosula (Dipterocarpaceae) highlights the ecological relevance of drought in aseasonal tropical rainforests.</title>
        <authorList>
            <person name="Ng K.K.S."/>
            <person name="Kobayashi M.J."/>
            <person name="Fawcett J.A."/>
            <person name="Hatakeyama M."/>
            <person name="Paape T."/>
            <person name="Ng C.H."/>
            <person name="Ang C.C."/>
            <person name="Tnah L.H."/>
            <person name="Lee C.T."/>
            <person name="Nishiyama T."/>
            <person name="Sese J."/>
            <person name="O'Brien M.J."/>
            <person name="Copetti D."/>
            <person name="Mohd Noor M.I."/>
            <person name="Ong R.C."/>
            <person name="Putra M."/>
            <person name="Sireger I.Z."/>
            <person name="Indrioko S."/>
            <person name="Kosugi Y."/>
            <person name="Izuno A."/>
            <person name="Isagi Y."/>
            <person name="Lee S.L."/>
            <person name="Shimizu K.K."/>
        </authorList>
    </citation>
    <scope>NUCLEOTIDE SEQUENCE [LARGE SCALE GENOMIC DNA]</scope>
    <source>
        <strain evidence="1">214</strain>
    </source>
</reference>